<dbReference type="HOGENOM" id="CLU_2876534_0_0_10"/>
<name>U2CRB8_9BACE</name>
<protein>
    <submittedName>
        <fullName evidence="1">Uncharacterized protein</fullName>
    </submittedName>
</protein>
<dbReference type="AlphaFoldDB" id="U2CRB8"/>
<sequence length="63" mass="7280">MKYLKALDYLNPTHEYGVSFERGDMYHLSRHEAHLSYPEPPVSISTGSIYTAEMPVGNWIEYS</sequence>
<dbReference type="Proteomes" id="UP000016496">
    <property type="component" value="Unassembled WGS sequence"/>
</dbReference>
<evidence type="ECO:0000313" key="2">
    <source>
        <dbReference type="Proteomes" id="UP000016496"/>
    </source>
</evidence>
<reference evidence="1 2" key="1">
    <citation type="submission" date="2013-08" db="EMBL/GenBank/DDBJ databases">
        <authorList>
            <person name="Weinstock G."/>
            <person name="Sodergren E."/>
            <person name="Wylie T."/>
            <person name="Fulton L."/>
            <person name="Fulton R."/>
            <person name="Fronick C."/>
            <person name="O'Laughlin M."/>
            <person name="Godfrey J."/>
            <person name="Miner T."/>
            <person name="Herter B."/>
            <person name="Appelbaum E."/>
            <person name="Cordes M."/>
            <person name="Lek S."/>
            <person name="Wollam A."/>
            <person name="Pepin K.H."/>
            <person name="Palsikar V.B."/>
            <person name="Mitreva M."/>
            <person name="Wilson R.K."/>
        </authorList>
    </citation>
    <scope>NUCLEOTIDE SEQUENCE [LARGE SCALE GENOMIC DNA]</scope>
    <source>
        <strain evidence="1 2">F0041</strain>
    </source>
</reference>
<organism evidence="1 2">
    <name type="scientific">Bacteroides pyogenes F0041</name>
    <dbReference type="NCBI Taxonomy" id="1321819"/>
    <lineage>
        <taxon>Bacteria</taxon>
        <taxon>Pseudomonadati</taxon>
        <taxon>Bacteroidota</taxon>
        <taxon>Bacteroidia</taxon>
        <taxon>Bacteroidales</taxon>
        <taxon>Bacteroidaceae</taxon>
        <taxon>Bacteroides</taxon>
    </lineage>
</organism>
<dbReference type="EMBL" id="AWSV01000052">
    <property type="protein sequence ID" value="ERI86613.1"/>
    <property type="molecule type" value="Genomic_DNA"/>
</dbReference>
<proteinExistence type="predicted"/>
<gene>
    <name evidence="1" type="ORF">HMPREF1981_00844</name>
</gene>
<evidence type="ECO:0000313" key="1">
    <source>
        <dbReference type="EMBL" id="ERI86613.1"/>
    </source>
</evidence>
<accession>U2CRB8</accession>
<comment type="caution">
    <text evidence="1">The sequence shown here is derived from an EMBL/GenBank/DDBJ whole genome shotgun (WGS) entry which is preliminary data.</text>
</comment>